<dbReference type="InterPro" id="IPR036136">
    <property type="entry name" value="Nit/Sulf_reduc_fer-like_dom_sf"/>
</dbReference>
<feature type="domain" description="Nitrite/Sulfite reductase ferredoxin-like" evidence="8">
    <location>
        <begin position="347"/>
        <end position="398"/>
    </location>
</feature>
<evidence type="ECO:0000313" key="9">
    <source>
        <dbReference type="EMBL" id="QPC45011.1"/>
    </source>
</evidence>
<dbReference type="EMBL" id="CP058214">
    <property type="protein sequence ID" value="QPC45011.1"/>
    <property type="molecule type" value="Genomic_DNA"/>
</dbReference>
<dbReference type="KEGG" id="kmn:HW532_21320"/>
<keyword evidence="4" id="KW-0560">Oxidoreductase</keyword>
<feature type="domain" description="Nitrite/Sulfite reductase ferredoxin-like" evidence="8">
    <location>
        <begin position="52"/>
        <end position="111"/>
    </location>
</feature>
<protein>
    <submittedName>
        <fullName evidence="9">Nitrite/sulfite reductase</fullName>
    </submittedName>
</protein>
<dbReference type="InterPro" id="IPR045854">
    <property type="entry name" value="NO2/SO3_Rdtase_4Fe4S_sf"/>
</dbReference>
<dbReference type="GO" id="GO:0016491">
    <property type="term" value="F:oxidoreductase activity"/>
    <property type="evidence" value="ECO:0007669"/>
    <property type="project" value="UniProtKB-KW"/>
</dbReference>
<organism evidence="9 10">
    <name type="scientific">Kaustia mangrovi</name>
    <dbReference type="NCBI Taxonomy" id="2593653"/>
    <lineage>
        <taxon>Bacteria</taxon>
        <taxon>Pseudomonadati</taxon>
        <taxon>Pseudomonadota</taxon>
        <taxon>Alphaproteobacteria</taxon>
        <taxon>Hyphomicrobiales</taxon>
        <taxon>Parvibaculaceae</taxon>
        <taxon>Kaustia</taxon>
    </lineage>
</organism>
<dbReference type="InterPro" id="IPR005117">
    <property type="entry name" value="NiRdtase/SiRdtase_haem-b_fer"/>
</dbReference>
<accession>A0A7S8C823</accession>
<evidence type="ECO:0000256" key="3">
    <source>
        <dbReference type="ARBA" id="ARBA00022723"/>
    </source>
</evidence>
<keyword evidence="3" id="KW-0479">Metal-binding</keyword>
<evidence type="ECO:0000256" key="2">
    <source>
        <dbReference type="ARBA" id="ARBA00022617"/>
    </source>
</evidence>
<dbReference type="PANTHER" id="PTHR32439">
    <property type="entry name" value="FERREDOXIN--NITRITE REDUCTASE, CHLOROPLASTIC"/>
    <property type="match status" value="1"/>
</dbReference>
<proteinExistence type="predicted"/>
<evidence type="ECO:0000259" key="8">
    <source>
        <dbReference type="Pfam" id="PF03460"/>
    </source>
</evidence>
<keyword evidence="10" id="KW-1185">Reference proteome</keyword>
<sequence>MYRYDEFDHRFVKERVSQFRDQVERRLSGALTEEEFKPFRLMNGLYLQLHAYMLRVAVPYGTLSADQMRRLARIAEVYDKGYGHFTTRQNIQFNWPALKDVPDILDELAEVEMHAIQTSGNCIRNVTTDAWAGVAADEIADPRPVAELIRQWSSLHPEFSFLPRKFKIAVTGAPHDRAATKAHDIGLRLHLNDEGEPGWEVMVGGGLGRTPMIAVTVRDWLPERELLRYLEAIMRVYNLAGRRDNKYKARVKILVHELGAEEFRARVEEEYVRLDKSPIEVEAAELERIAAYFAPPAYESQPKVVASFEEARLKDPAFAQWVRSNVADHKVEGYAIANISLKPEGGIPGDATADQMRAVADLAEAYSFGEIRVSHRQNLVLPDVRKADLHALWQALAEHGLAAANLDLATDIVSCPGLDYCALATARSIPVAQALSRRFADLRQQHDIGPLRINISGCINACGHHHIGNIGILGLEKKGVEFYQITLGGRGDDDAAVGSLIGPGFSGEEVPDAVETIVGTYLAERADGETFLDTYSRLGAAPFKEALYAAR</sequence>
<dbReference type="PRINTS" id="PR00397">
    <property type="entry name" value="SIROHAEM"/>
</dbReference>
<evidence type="ECO:0000256" key="4">
    <source>
        <dbReference type="ARBA" id="ARBA00023002"/>
    </source>
</evidence>
<dbReference type="Gene3D" id="3.30.70.3340">
    <property type="match status" value="1"/>
</dbReference>
<dbReference type="InterPro" id="IPR051329">
    <property type="entry name" value="NIR_SIR_4Fe-4S"/>
</dbReference>
<dbReference type="InterPro" id="IPR006067">
    <property type="entry name" value="NO2/SO3_Rdtase_4Fe4S_dom"/>
</dbReference>
<name>A0A7S8C823_9HYPH</name>
<dbReference type="GO" id="GO:0020037">
    <property type="term" value="F:heme binding"/>
    <property type="evidence" value="ECO:0007669"/>
    <property type="project" value="InterPro"/>
</dbReference>
<gene>
    <name evidence="9" type="ORF">HW532_21320</name>
</gene>
<dbReference type="RefSeq" id="WP_213162385.1">
    <property type="nucleotide sequence ID" value="NZ_CP058214.1"/>
</dbReference>
<evidence type="ECO:0000256" key="6">
    <source>
        <dbReference type="ARBA" id="ARBA00023014"/>
    </source>
</evidence>
<evidence type="ECO:0000313" key="10">
    <source>
        <dbReference type="Proteomes" id="UP000593594"/>
    </source>
</evidence>
<feature type="domain" description="Nitrite/sulphite reductase 4Fe-4S" evidence="7">
    <location>
        <begin position="411"/>
        <end position="547"/>
    </location>
</feature>
<dbReference type="Gene3D" id="3.90.480.20">
    <property type="match status" value="1"/>
</dbReference>
<evidence type="ECO:0000256" key="5">
    <source>
        <dbReference type="ARBA" id="ARBA00023004"/>
    </source>
</evidence>
<dbReference type="AlphaFoldDB" id="A0A7S8C823"/>
<dbReference type="Proteomes" id="UP000593594">
    <property type="component" value="Chromosome"/>
</dbReference>
<keyword evidence="2" id="KW-0349">Heme</keyword>
<keyword evidence="1" id="KW-0004">4Fe-4S</keyword>
<dbReference type="SUPFAM" id="SSF55124">
    <property type="entry name" value="Nitrite/Sulfite reductase N-terminal domain-like"/>
    <property type="match status" value="2"/>
</dbReference>
<dbReference type="Pfam" id="PF01077">
    <property type="entry name" value="NIR_SIR"/>
    <property type="match status" value="2"/>
</dbReference>
<keyword evidence="5" id="KW-0408">Iron</keyword>
<evidence type="ECO:0000256" key="1">
    <source>
        <dbReference type="ARBA" id="ARBA00022485"/>
    </source>
</evidence>
<dbReference type="GO" id="GO:0046872">
    <property type="term" value="F:metal ion binding"/>
    <property type="evidence" value="ECO:0007669"/>
    <property type="project" value="UniProtKB-KW"/>
</dbReference>
<dbReference type="Gene3D" id="3.30.413.10">
    <property type="entry name" value="Sulfite Reductase Hemoprotein, domain 1"/>
    <property type="match status" value="2"/>
</dbReference>
<reference evidence="9 10" key="1">
    <citation type="submission" date="2020-06" db="EMBL/GenBank/DDBJ databases">
        <title>Genome sequence of 2 isolates from Red Sea Mangroves.</title>
        <authorList>
            <person name="Sefrji F."/>
            <person name="Michoud G."/>
            <person name="Merlino G."/>
            <person name="Daffonchio D."/>
        </authorList>
    </citation>
    <scope>NUCLEOTIDE SEQUENCE [LARGE SCALE GENOMIC DNA]</scope>
    <source>
        <strain evidence="9 10">R1DC25</strain>
    </source>
</reference>
<dbReference type="InterPro" id="IPR006066">
    <property type="entry name" value="NO2/SO3_Rdtase_FeS/sirohaem_BS"/>
</dbReference>
<feature type="domain" description="Nitrite/sulphite reductase 4Fe-4S" evidence="7">
    <location>
        <begin position="119"/>
        <end position="271"/>
    </location>
</feature>
<evidence type="ECO:0000259" key="7">
    <source>
        <dbReference type="Pfam" id="PF01077"/>
    </source>
</evidence>
<dbReference type="Pfam" id="PF03460">
    <property type="entry name" value="NIR_SIR_ferr"/>
    <property type="match status" value="2"/>
</dbReference>
<dbReference type="SUPFAM" id="SSF56014">
    <property type="entry name" value="Nitrite and sulphite reductase 4Fe-4S domain-like"/>
    <property type="match status" value="2"/>
</dbReference>
<dbReference type="GO" id="GO:0051539">
    <property type="term" value="F:4 iron, 4 sulfur cluster binding"/>
    <property type="evidence" value="ECO:0007669"/>
    <property type="project" value="UniProtKB-KW"/>
</dbReference>
<dbReference type="PANTHER" id="PTHR32439:SF9">
    <property type="entry name" value="BLR3264 PROTEIN"/>
    <property type="match status" value="1"/>
</dbReference>
<keyword evidence="6" id="KW-0411">Iron-sulfur</keyword>